<dbReference type="AlphaFoldDB" id="A0ABD2Z8B5"/>
<name>A0ABD2Z8B5_9GENT</name>
<organism evidence="1 2">
    <name type="scientific">Cinchona calisaya</name>
    <dbReference type="NCBI Taxonomy" id="153742"/>
    <lineage>
        <taxon>Eukaryota</taxon>
        <taxon>Viridiplantae</taxon>
        <taxon>Streptophyta</taxon>
        <taxon>Embryophyta</taxon>
        <taxon>Tracheophyta</taxon>
        <taxon>Spermatophyta</taxon>
        <taxon>Magnoliopsida</taxon>
        <taxon>eudicotyledons</taxon>
        <taxon>Gunneridae</taxon>
        <taxon>Pentapetalae</taxon>
        <taxon>asterids</taxon>
        <taxon>lamiids</taxon>
        <taxon>Gentianales</taxon>
        <taxon>Rubiaceae</taxon>
        <taxon>Cinchonoideae</taxon>
        <taxon>Cinchoneae</taxon>
        <taxon>Cinchona</taxon>
    </lineage>
</organism>
<reference evidence="1 2" key="1">
    <citation type="submission" date="2024-11" db="EMBL/GenBank/DDBJ databases">
        <title>A near-complete genome assembly of Cinchona calisaya.</title>
        <authorList>
            <person name="Lian D.C."/>
            <person name="Zhao X.W."/>
            <person name="Wei L."/>
        </authorList>
    </citation>
    <scope>NUCLEOTIDE SEQUENCE [LARGE SCALE GENOMIC DNA]</scope>
    <source>
        <tissue evidence="1">Nenye</tissue>
    </source>
</reference>
<proteinExistence type="predicted"/>
<dbReference type="Proteomes" id="UP001630127">
    <property type="component" value="Unassembled WGS sequence"/>
</dbReference>
<comment type="caution">
    <text evidence="1">The sequence shown here is derived from an EMBL/GenBank/DDBJ whole genome shotgun (WGS) entry which is preliminary data.</text>
</comment>
<protein>
    <submittedName>
        <fullName evidence="1">Uncharacterized protein</fullName>
    </submittedName>
</protein>
<gene>
    <name evidence="1" type="ORF">ACH5RR_021953</name>
</gene>
<sequence>MIRYAQKPHQLSDNRFHAKKFQYESTSFCCDNGNIKLACPEISEELHDLFTSQSEESIEFQRNIRAYNNIFSFMSFGVKLNKDLASNKKGVYTFRVQGQIYHDLPGLIPNEDGRIYFQLYFYDLTMRFKIG</sequence>
<keyword evidence="2" id="KW-1185">Reference proteome</keyword>
<accession>A0ABD2Z8B5</accession>
<dbReference type="PANTHER" id="PTHR45786">
    <property type="entry name" value="DNA BINDING PROTEIN-LIKE"/>
    <property type="match status" value="1"/>
</dbReference>
<evidence type="ECO:0000313" key="1">
    <source>
        <dbReference type="EMBL" id="KAL3515051.1"/>
    </source>
</evidence>
<evidence type="ECO:0000313" key="2">
    <source>
        <dbReference type="Proteomes" id="UP001630127"/>
    </source>
</evidence>
<dbReference type="PANTHER" id="PTHR45786:SF74">
    <property type="entry name" value="ATP-DEPENDENT DNA HELICASE"/>
    <property type="match status" value="1"/>
</dbReference>
<dbReference type="EMBL" id="JBJUIK010000010">
    <property type="protein sequence ID" value="KAL3515051.1"/>
    <property type="molecule type" value="Genomic_DNA"/>
</dbReference>